<accession>A0A0A9B328</accession>
<name>A0A0A9B328_ARUDO</name>
<evidence type="ECO:0000313" key="1">
    <source>
        <dbReference type="EMBL" id="JAD53717.1"/>
    </source>
</evidence>
<reference evidence="1" key="2">
    <citation type="journal article" date="2015" name="Data Brief">
        <title>Shoot transcriptome of the giant reed, Arundo donax.</title>
        <authorList>
            <person name="Barrero R.A."/>
            <person name="Guerrero F.D."/>
            <person name="Moolhuijzen P."/>
            <person name="Goolsby J.A."/>
            <person name="Tidwell J."/>
            <person name="Bellgard S.E."/>
            <person name="Bellgard M.I."/>
        </authorList>
    </citation>
    <scope>NUCLEOTIDE SEQUENCE</scope>
    <source>
        <tissue evidence="1">Shoot tissue taken approximately 20 cm above the soil surface</tissue>
    </source>
</reference>
<dbReference type="AlphaFoldDB" id="A0A0A9B328"/>
<protein>
    <submittedName>
        <fullName evidence="1">Uncharacterized protein</fullName>
    </submittedName>
</protein>
<reference evidence="1" key="1">
    <citation type="submission" date="2014-09" db="EMBL/GenBank/DDBJ databases">
        <authorList>
            <person name="Magalhaes I.L.F."/>
            <person name="Oliveira U."/>
            <person name="Santos F.R."/>
            <person name="Vidigal T.H.D.A."/>
            <person name="Brescovit A.D."/>
            <person name="Santos A.J."/>
        </authorList>
    </citation>
    <scope>NUCLEOTIDE SEQUENCE</scope>
    <source>
        <tissue evidence="1">Shoot tissue taken approximately 20 cm above the soil surface</tissue>
    </source>
</reference>
<proteinExistence type="predicted"/>
<organism evidence="1">
    <name type="scientific">Arundo donax</name>
    <name type="common">Giant reed</name>
    <name type="synonym">Donax arundinaceus</name>
    <dbReference type="NCBI Taxonomy" id="35708"/>
    <lineage>
        <taxon>Eukaryota</taxon>
        <taxon>Viridiplantae</taxon>
        <taxon>Streptophyta</taxon>
        <taxon>Embryophyta</taxon>
        <taxon>Tracheophyta</taxon>
        <taxon>Spermatophyta</taxon>
        <taxon>Magnoliopsida</taxon>
        <taxon>Liliopsida</taxon>
        <taxon>Poales</taxon>
        <taxon>Poaceae</taxon>
        <taxon>PACMAD clade</taxon>
        <taxon>Arundinoideae</taxon>
        <taxon>Arundineae</taxon>
        <taxon>Arundo</taxon>
    </lineage>
</organism>
<sequence>MINISIRKDIAPSIVSKASVEPLIGGFRSKSSIRPGVSRTIVTKINQAIVF</sequence>
<dbReference type="EMBL" id="GBRH01244178">
    <property type="protein sequence ID" value="JAD53717.1"/>
    <property type="molecule type" value="Transcribed_RNA"/>
</dbReference>